<dbReference type="PANTHER" id="PTHR12894:SF27">
    <property type="entry name" value="TRANSFORMING GROWTH FACTOR-BETA RECEPTOR-ASSOCIATED PROTEIN 1"/>
    <property type="match status" value="1"/>
</dbReference>
<dbReference type="EMBL" id="QGKY02000089">
    <property type="protein sequence ID" value="KAF2613651.1"/>
    <property type="molecule type" value="Genomic_DNA"/>
</dbReference>
<sequence length="265" mass="29162">MSFLRGDCSVVLVHLFFMLTSCNGLRAVRLFATRFPAAFEVKAGCIGSSPGSSVASVVSDSRAPGVFHHMILIFHSFKGFSDLDMDMQVFQIWKTSGTTYISERFGFSDLEDFWDDLSVSRLKYNALGDFQEVFQTTFRKSSGLPGSLLDFLEVFWTSWKSSGLPGSLLTKSSSISSGVRLLRSPYPLIQTVVLQNIRHLVKSNNAVIVGLDNSVHVLFPVSIGAQIVQLTATGNFEEALALCKSLPPEDSSLRAAKESSIHTRY</sequence>
<dbReference type="GO" id="GO:0034058">
    <property type="term" value="P:endosomal vesicle fusion"/>
    <property type="evidence" value="ECO:0007669"/>
    <property type="project" value="TreeGrafter"/>
</dbReference>
<dbReference type="PROSITE" id="PS51257">
    <property type="entry name" value="PROKAR_LIPOPROTEIN"/>
    <property type="match status" value="1"/>
</dbReference>
<dbReference type="PANTHER" id="PTHR12894">
    <property type="entry name" value="CNH DOMAIN CONTAINING"/>
    <property type="match status" value="1"/>
</dbReference>
<accession>A0A8S9M6W0</accession>
<dbReference type="GO" id="GO:0016020">
    <property type="term" value="C:membrane"/>
    <property type="evidence" value="ECO:0007669"/>
    <property type="project" value="TreeGrafter"/>
</dbReference>
<organism evidence="1">
    <name type="scientific">Brassica cretica</name>
    <name type="common">Mustard</name>
    <dbReference type="NCBI Taxonomy" id="69181"/>
    <lineage>
        <taxon>Eukaryota</taxon>
        <taxon>Viridiplantae</taxon>
        <taxon>Streptophyta</taxon>
        <taxon>Embryophyta</taxon>
        <taxon>Tracheophyta</taxon>
        <taxon>Spermatophyta</taxon>
        <taxon>Magnoliopsida</taxon>
        <taxon>eudicotyledons</taxon>
        <taxon>Gunneridae</taxon>
        <taxon>Pentapetalae</taxon>
        <taxon>rosids</taxon>
        <taxon>malvids</taxon>
        <taxon>Brassicales</taxon>
        <taxon>Brassicaceae</taxon>
        <taxon>Brassiceae</taxon>
        <taxon>Brassica</taxon>
    </lineage>
</organism>
<evidence type="ECO:0000313" key="1">
    <source>
        <dbReference type="EMBL" id="KAF2613651.1"/>
    </source>
</evidence>
<dbReference type="GO" id="GO:0006914">
    <property type="term" value="P:autophagy"/>
    <property type="evidence" value="ECO:0007669"/>
    <property type="project" value="TreeGrafter"/>
</dbReference>
<protein>
    <submittedName>
        <fullName evidence="1">Uncharacterized protein</fullName>
    </submittedName>
</protein>
<gene>
    <name evidence="1" type="ORF">F2Q70_00012990</name>
</gene>
<dbReference type="InterPro" id="IPR032914">
    <property type="entry name" value="Vam6/VPS39/TRAP1"/>
</dbReference>
<dbReference type="GO" id="GO:0005737">
    <property type="term" value="C:cytoplasm"/>
    <property type="evidence" value="ECO:0007669"/>
    <property type="project" value="TreeGrafter"/>
</dbReference>
<reference evidence="1" key="1">
    <citation type="submission" date="2019-12" db="EMBL/GenBank/DDBJ databases">
        <title>Genome sequencing and annotation of Brassica cretica.</title>
        <authorList>
            <person name="Studholme D.J."/>
            <person name="Sarris P.F."/>
        </authorList>
    </citation>
    <scope>NUCLEOTIDE SEQUENCE</scope>
    <source>
        <strain evidence="1">PFS-102/07</strain>
        <tissue evidence="1">Leaf</tissue>
    </source>
</reference>
<name>A0A8S9M6W0_BRACR</name>
<dbReference type="AlphaFoldDB" id="A0A8S9M6W0"/>
<comment type="caution">
    <text evidence="1">The sequence shown here is derived from an EMBL/GenBank/DDBJ whole genome shotgun (WGS) entry which is preliminary data.</text>
</comment>
<proteinExistence type="predicted"/>